<feature type="region of interest" description="Disordered" evidence="4">
    <location>
        <begin position="826"/>
        <end position="865"/>
    </location>
</feature>
<dbReference type="GO" id="GO:0140683">
    <property type="term" value="F:histone H3K9me/H3K9me2 demethylase activity"/>
    <property type="evidence" value="ECO:0007669"/>
    <property type="project" value="UniProtKB-EC"/>
</dbReference>
<reference evidence="5" key="1">
    <citation type="submission" date="2021-02" db="EMBL/GenBank/DDBJ databases">
        <authorList>
            <person name="Bekaert M."/>
        </authorList>
    </citation>
    <scope>NUCLEOTIDE SEQUENCE</scope>
    <source>
        <strain evidence="5">IoA-00</strain>
    </source>
</reference>
<dbReference type="SUPFAM" id="SSF51197">
    <property type="entry name" value="Clavaminate synthase-like"/>
    <property type="match status" value="1"/>
</dbReference>
<dbReference type="InterPro" id="IPR013087">
    <property type="entry name" value="Znf_C2H2_type"/>
</dbReference>
<feature type="region of interest" description="Disordered" evidence="4">
    <location>
        <begin position="1"/>
        <end position="45"/>
    </location>
</feature>
<feature type="compositionally biased region" description="Acidic residues" evidence="4">
    <location>
        <begin position="1574"/>
        <end position="1583"/>
    </location>
</feature>
<dbReference type="PANTHER" id="PTHR12549">
    <property type="entry name" value="JMJC DOMAIN-CONTAINING HISTONE DEMETHYLATION PROTEIN"/>
    <property type="match status" value="1"/>
</dbReference>
<dbReference type="Gene3D" id="2.60.120.650">
    <property type="entry name" value="Cupin"/>
    <property type="match status" value="1"/>
</dbReference>
<feature type="compositionally biased region" description="Acidic residues" evidence="4">
    <location>
        <begin position="826"/>
        <end position="858"/>
    </location>
</feature>
<proteinExistence type="predicted"/>
<dbReference type="SMART" id="SM00355">
    <property type="entry name" value="ZnF_C2H2"/>
    <property type="match status" value="10"/>
</dbReference>
<dbReference type="Proteomes" id="UP000675881">
    <property type="component" value="Chromosome 7"/>
</dbReference>
<feature type="compositionally biased region" description="Acidic residues" evidence="4">
    <location>
        <begin position="1558"/>
        <end position="1567"/>
    </location>
</feature>
<dbReference type="GO" id="GO:0006357">
    <property type="term" value="P:regulation of transcription by RNA polymerase II"/>
    <property type="evidence" value="ECO:0007669"/>
    <property type="project" value="TreeGrafter"/>
</dbReference>
<evidence type="ECO:0000313" key="5">
    <source>
        <dbReference type="EMBL" id="CAF3009766.1"/>
    </source>
</evidence>
<dbReference type="GO" id="GO:0031490">
    <property type="term" value="F:chromatin DNA binding"/>
    <property type="evidence" value="ECO:0007669"/>
    <property type="project" value="TreeGrafter"/>
</dbReference>
<dbReference type="GO" id="GO:0000118">
    <property type="term" value="C:histone deacetylase complex"/>
    <property type="evidence" value="ECO:0007669"/>
    <property type="project" value="TreeGrafter"/>
</dbReference>
<dbReference type="EC" id="1.14.11.65" evidence="5"/>
<accession>A0A7R8D2W5</accession>
<dbReference type="Gene3D" id="3.30.160.60">
    <property type="entry name" value="Classic Zinc Finger"/>
    <property type="match status" value="1"/>
</dbReference>
<evidence type="ECO:0000256" key="2">
    <source>
        <dbReference type="ARBA" id="ARBA00022723"/>
    </source>
</evidence>
<dbReference type="InterPro" id="IPR003347">
    <property type="entry name" value="JmjC_dom"/>
</dbReference>
<evidence type="ECO:0000256" key="4">
    <source>
        <dbReference type="SAM" id="MobiDB-lite"/>
    </source>
</evidence>
<dbReference type="PROSITE" id="PS51184">
    <property type="entry name" value="JMJC"/>
    <property type="match status" value="1"/>
</dbReference>
<feature type="compositionally biased region" description="Polar residues" evidence="4">
    <location>
        <begin position="306"/>
        <end position="317"/>
    </location>
</feature>
<dbReference type="InterPro" id="IPR045109">
    <property type="entry name" value="LSDs-like"/>
</dbReference>
<dbReference type="Pfam" id="PF02373">
    <property type="entry name" value="JmjC"/>
    <property type="match status" value="1"/>
</dbReference>
<dbReference type="GO" id="GO:0003712">
    <property type="term" value="F:transcription coregulator activity"/>
    <property type="evidence" value="ECO:0007669"/>
    <property type="project" value="TreeGrafter"/>
</dbReference>
<comment type="subcellular location">
    <subcellularLocation>
        <location evidence="1">Nucleus</location>
    </subcellularLocation>
</comment>
<dbReference type="OrthoDB" id="1667110at2759"/>
<evidence type="ECO:0000256" key="3">
    <source>
        <dbReference type="ARBA" id="ARBA00023242"/>
    </source>
</evidence>
<protein>
    <submittedName>
        <fullName evidence="5">KDM3</fullName>
        <ecNumber evidence="5">1.14.11.65</ecNumber>
    </submittedName>
</protein>
<feature type="compositionally biased region" description="Low complexity" evidence="4">
    <location>
        <begin position="18"/>
        <end position="40"/>
    </location>
</feature>
<dbReference type="SMART" id="SM00558">
    <property type="entry name" value="JmjC"/>
    <property type="match status" value="1"/>
</dbReference>
<feature type="region of interest" description="Disordered" evidence="4">
    <location>
        <begin position="288"/>
        <end position="344"/>
    </location>
</feature>
<evidence type="ECO:0000313" key="6">
    <source>
        <dbReference type="Proteomes" id="UP000675881"/>
    </source>
</evidence>
<dbReference type="GO" id="GO:0046872">
    <property type="term" value="F:metal ion binding"/>
    <property type="evidence" value="ECO:0007669"/>
    <property type="project" value="UniProtKB-KW"/>
</dbReference>
<organism evidence="5 6">
    <name type="scientific">Lepeophtheirus salmonis</name>
    <name type="common">Salmon louse</name>
    <name type="synonym">Caligus salmonis</name>
    <dbReference type="NCBI Taxonomy" id="72036"/>
    <lineage>
        <taxon>Eukaryota</taxon>
        <taxon>Metazoa</taxon>
        <taxon>Ecdysozoa</taxon>
        <taxon>Arthropoda</taxon>
        <taxon>Crustacea</taxon>
        <taxon>Multicrustacea</taxon>
        <taxon>Hexanauplia</taxon>
        <taxon>Copepoda</taxon>
        <taxon>Siphonostomatoida</taxon>
        <taxon>Caligidae</taxon>
        <taxon>Lepeophtheirus</taxon>
    </lineage>
</organism>
<name>A0A7R8D2W5_LEPSM</name>
<dbReference type="GO" id="GO:0000785">
    <property type="term" value="C:chromatin"/>
    <property type="evidence" value="ECO:0007669"/>
    <property type="project" value="TreeGrafter"/>
</dbReference>
<dbReference type="PANTHER" id="PTHR12549:SF38">
    <property type="entry name" value="JMJC DOMAIN-CONTAINING HISTONE DEMETHYLASE 2, ISOFORM A"/>
    <property type="match status" value="1"/>
</dbReference>
<gene>
    <name evidence="5" type="ORF">LSAA_13403</name>
</gene>
<keyword evidence="6" id="KW-1185">Reference proteome</keyword>
<feature type="compositionally biased region" description="Low complexity" evidence="4">
    <location>
        <begin position="288"/>
        <end position="305"/>
    </location>
</feature>
<sequence>MVSPIGNGTYYPPSSQQGYPSNGAAAAATTTSNNNPNNYGVAQSSQNYSYDPEIMNKPGGIGYVPPGDEFVKPPEAGTNGPYSVMCNFCSSLSKTKSDFYCHLAEKHFKNELMRELPTNPPYLCTLCNYESKDRTLNPLIRHYGVAHKMVQKYIQGQMVGCFVASERNIGGVNCSGSSSETSSTVIKCPFCELGFATKYAFHQHLCDQHFKDRLSTNLPNVPPFKCPVNGCTYISKDSRHFLIRHYGMTHRFVIEILKTHLPDYVDEDEYSSYQRQYSQLPQRHVELQPRQMSVQQQQQQSQTNQKNITPSQQQMDIQSHKQHQTPHSQSELIPTQNQNSQRADAVVHQSVRMQQDQRQVTQQVLIQPSETQVQAIEGRSAEDLLLHQQQLPSISEFFQNAAAAAAGVNEFPPSNRSYDSNAQGMHLEPQIDGTFDHITDPSTNLILDNHQIKEESAIADPGSLSTPHPMTSSPVKGVVQRQLLPLTPVKGTANGSGSSMSKTCELCFKTFEGKNKSMLKIQHLVFHFKDKLYANLKETSPPFSCPEEGCSYTSKHKPDWARHYGSVHKYIEKYLKEKLEENMHGLPTPPKVPRGEECLMNKNYSNPMPGEGYVQCFMCEDAPWFKNEDHLDKHFNANHRDFMREFNSSGSEGSKNTSFEALTMDEMMDEGATTSNIQPHMPLQHQQPPSLQQHQKPAISTAPKNCGRPCEICGYEPKTKNKSRERQDHLAMKHYKDRIVADLSKIEQFHCPLCDYIGKDKQTIHRHYTGKHKVVEKYLAEDLASRKVIQFQNATRNNISQVDGSSDIPQFDGAGDVPMLAVKDEIEDEEDVDVDDDEEEIVDEEEEEIEVPPEDELENNSSSLSSAITSNDKVCTLCQEPLRTNRHYHYAYKHFRHRLTDTLPKIKPFRCPICDYEAKHKLNIWMHYLSRHNYGDLWTEMTLSGELEREIIEDVPPRTRTIFGVISAKMVLREEVPYYCPLCHFEGKSYSNLCVHFLSKHGFLENWVRDAFEEMTEKIGVIEEEELFLSNGLKITKEELDESFFSKTGLSSIEELSTDDEEEEEEEGLKTVNENISLSLKHALDQINSSRKESTIGARTRKREKTEKVGYIEQVVQRYKLRHPTVDHFWICNGNLLVLNDSKNPGNINLFKEQWVRGQPVIVANVDDYLDKDLWTPAAFKRDFGSDFHDIVNTRSGKTIPHFLLEDFWDGFENLSSRRVDEQGNPMLLKLKDWPTDRDICHSLPKRFADLMNHIPLPDYTLRPDLGPKMYIAYGNALYEGTGTTNLHIDMSDACNVLVYVGLPKDGNEDEHYKMGLKQVDASGCDLLTRNRVRDTKKSIGAIWHIYDPKDADKIRSMLNAVKLERGLRLTHNSDPIHDQSMYLDQELRERLYKEYGVVGYAFPQCAGDTVFIPAGAPHQVRNIHNCIKIAEDFVTPENLNWCFYITEEFRHLSETHTNHEDKLQIKNMLYHSVKDCVSVLEDFEIQNNNSTSLSTEAGEVLSFPPNTETNLQTASSFHTSTTTTTLIGSLSPSSTTIAPVSCKNEVKVELTPVASDNSEEEQEEENITIKNELEDEGTDDAS</sequence>
<keyword evidence="2" id="KW-0479">Metal-binding</keyword>
<dbReference type="EMBL" id="HG994586">
    <property type="protein sequence ID" value="CAF3009766.1"/>
    <property type="molecule type" value="Genomic_DNA"/>
</dbReference>
<dbReference type="PROSITE" id="PS00028">
    <property type="entry name" value="ZINC_FINGER_C2H2_1"/>
    <property type="match status" value="1"/>
</dbReference>
<feature type="region of interest" description="Disordered" evidence="4">
    <location>
        <begin position="1552"/>
        <end position="1583"/>
    </location>
</feature>
<keyword evidence="5" id="KW-0560">Oxidoreductase</keyword>
<feature type="compositionally biased region" description="Polar residues" evidence="4">
    <location>
        <begin position="325"/>
        <end position="342"/>
    </location>
</feature>
<evidence type="ECO:0000256" key="1">
    <source>
        <dbReference type="ARBA" id="ARBA00004123"/>
    </source>
</evidence>
<keyword evidence="3" id="KW-0539">Nucleus</keyword>